<sequence length="80" mass="9709">MHNFICNFFERGKAYDKVIAVCADDHEYKHYNIEIKVIPPHRFNWIRRFTRLHKKNERTRRLLSTTCVLIKRQAALHVSN</sequence>
<dbReference type="GO" id="GO:0000287">
    <property type="term" value="F:magnesium ion binding"/>
    <property type="evidence" value="ECO:0007669"/>
    <property type="project" value="InterPro"/>
</dbReference>
<dbReference type="InterPro" id="IPR036649">
    <property type="entry name" value="Pyrophosphatase_sf"/>
</dbReference>
<dbReference type="Proteomes" id="UP000059680">
    <property type="component" value="Chromosome 11"/>
</dbReference>
<dbReference type="SMR" id="A0A0P0Y4K5"/>
<dbReference type="GO" id="GO:0004427">
    <property type="term" value="F:inorganic diphosphate phosphatase activity"/>
    <property type="evidence" value="ECO:0007669"/>
    <property type="project" value="InterPro"/>
</dbReference>
<protein>
    <submittedName>
        <fullName evidence="1">Os11g0612950 protein</fullName>
    </submittedName>
</protein>
<accession>A0A0P0Y4K5</accession>
<proteinExistence type="predicted"/>
<gene>
    <name evidence="1" type="ordered locus">Os11g0612950</name>
    <name evidence="1" type="ORF">OSNPB_110612950</name>
</gene>
<keyword evidence="2" id="KW-1185">Reference proteome</keyword>
<organism evidence="1 2">
    <name type="scientific">Oryza sativa subsp. japonica</name>
    <name type="common">Rice</name>
    <dbReference type="NCBI Taxonomy" id="39947"/>
    <lineage>
        <taxon>Eukaryota</taxon>
        <taxon>Viridiplantae</taxon>
        <taxon>Streptophyta</taxon>
        <taxon>Embryophyta</taxon>
        <taxon>Tracheophyta</taxon>
        <taxon>Spermatophyta</taxon>
        <taxon>Magnoliopsida</taxon>
        <taxon>Liliopsida</taxon>
        <taxon>Poales</taxon>
        <taxon>Poaceae</taxon>
        <taxon>BOP clade</taxon>
        <taxon>Oryzoideae</taxon>
        <taxon>Oryzeae</taxon>
        <taxon>Oryzinae</taxon>
        <taxon>Oryza</taxon>
        <taxon>Oryza sativa</taxon>
    </lineage>
</organism>
<dbReference type="Gramene" id="Os11t0612950-00">
    <property type="protein sequence ID" value="Os11t0612950-00"/>
    <property type="gene ID" value="Os11g0612950"/>
</dbReference>
<dbReference type="SUPFAM" id="SSF50324">
    <property type="entry name" value="Inorganic pyrophosphatase"/>
    <property type="match status" value="1"/>
</dbReference>
<reference evidence="1 2" key="2">
    <citation type="journal article" date="2013" name="Plant Cell Physiol.">
        <title>Rice Annotation Project Database (RAP-DB): an integrative and interactive database for rice genomics.</title>
        <authorList>
            <person name="Sakai H."/>
            <person name="Lee S.S."/>
            <person name="Tanaka T."/>
            <person name="Numa H."/>
            <person name="Kim J."/>
            <person name="Kawahara Y."/>
            <person name="Wakimoto H."/>
            <person name="Yang C.C."/>
            <person name="Iwamoto M."/>
            <person name="Abe T."/>
            <person name="Yamada Y."/>
            <person name="Muto A."/>
            <person name="Inokuchi H."/>
            <person name="Ikemura T."/>
            <person name="Matsumoto T."/>
            <person name="Sasaki T."/>
            <person name="Itoh T."/>
        </authorList>
    </citation>
    <scope>NUCLEOTIDE SEQUENCE [LARGE SCALE GENOMIC DNA]</scope>
    <source>
        <strain evidence="2">cv. Nipponbare</strain>
    </source>
</reference>
<dbReference type="EMBL" id="AP014967">
    <property type="protein sequence ID" value="BAT14840.1"/>
    <property type="molecule type" value="Genomic_DNA"/>
</dbReference>
<dbReference type="STRING" id="39947.A0A0P0Y4K5"/>
<dbReference type="InParanoid" id="A0A0P0Y4K5"/>
<dbReference type="eggNOG" id="KOG1626">
    <property type="taxonomic scope" value="Eukaryota"/>
</dbReference>
<evidence type="ECO:0000313" key="1">
    <source>
        <dbReference type="EMBL" id="BAT14840.1"/>
    </source>
</evidence>
<evidence type="ECO:0000313" key="2">
    <source>
        <dbReference type="Proteomes" id="UP000059680"/>
    </source>
</evidence>
<reference evidence="1 2" key="3">
    <citation type="journal article" date="2013" name="Rice">
        <title>Improvement of the Oryza sativa Nipponbare reference genome using next generation sequence and optical map data.</title>
        <authorList>
            <person name="Kawahara Y."/>
            <person name="de la Bastide M."/>
            <person name="Hamilton J.P."/>
            <person name="Kanamori H."/>
            <person name="McCombie W.R."/>
            <person name="Ouyang S."/>
            <person name="Schwartz D.C."/>
            <person name="Tanaka T."/>
            <person name="Wu J."/>
            <person name="Zhou S."/>
            <person name="Childs K.L."/>
            <person name="Davidson R.M."/>
            <person name="Lin H."/>
            <person name="Quesada-Ocampo L."/>
            <person name="Vaillancourt B."/>
            <person name="Sakai H."/>
            <person name="Lee S.S."/>
            <person name="Kim J."/>
            <person name="Numa H."/>
            <person name="Itoh T."/>
            <person name="Buell C.R."/>
            <person name="Matsumoto T."/>
        </authorList>
    </citation>
    <scope>NUCLEOTIDE SEQUENCE [LARGE SCALE GENOMIC DNA]</scope>
    <source>
        <strain evidence="2">cv. Nipponbare</strain>
    </source>
</reference>
<dbReference type="GO" id="GO:0005737">
    <property type="term" value="C:cytoplasm"/>
    <property type="evidence" value="ECO:0007669"/>
    <property type="project" value="InterPro"/>
</dbReference>
<reference evidence="2" key="1">
    <citation type="journal article" date="2005" name="Nature">
        <title>The map-based sequence of the rice genome.</title>
        <authorList>
            <consortium name="International rice genome sequencing project (IRGSP)"/>
            <person name="Matsumoto T."/>
            <person name="Wu J."/>
            <person name="Kanamori H."/>
            <person name="Katayose Y."/>
            <person name="Fujisawa M."/>
            <person name="Namiki N."/>
            <person name="Mizuno H."/>
            <person name="Yamamoto K."/>
            <person name="Antonio B.A."/>
            <person name="Baba T."/>
            <person name="Sakata K."/>
            <person name="Nagamura Y."/>
            <person name="Aoki H."/>
            <person name="Arikawa K."/>
            <person name="Arita K."/>
            <person name="Bito T."/>
            <person name="Chiden Y."/>
            <person name="Fujitsuka N."/>
            <person name="Fukunaka R."/>
            <person name="Hamada M."/>
            <person name="Harada C."/>
            <person name="Hayashi A."/>
            <person name="Hijishita S."/>
            <person name="Honda M."/>
            <person name="Hosokawa S."/>
            <person name="Ichikawa Y."/>
            <person name="Idonuma A."/>
            <person name="Iijima M."/>
            <person name="Ikeda M."/>
            <person name="Ikeno M."/>
            <person name="Ito K."/>
            <person name="Ito S."/>
            <person name="Ito T."/>
            <person name="Ito Y."/>
            <person name="Ito Y."/>
            <person name="Iwabuchi A."/>
            <person name="Kamiya K."/>
            <person name="Karasawa W."/>
            <person name="Kurita K."/>
            <person name="Katagiri S."/>
            <person name="Kikuta A."/>
            <person name="Kobayashi H."/>
            <person name="Kobayashi N."/>
            <person name="Machita K."/>
            <person name="Maehara T."/>
            <person name="Masukawa M."/>
            <person name="Mizubayashi T."/>
            <person name="Mukai Y."/>
            <person name="Nagasaki H."/>
            <person name="Nagata Y."/>
            <person name="Naito S."/>
            <person name="Nakashima M."/>
            <person name="Nakama Y."/>
            <person name="Nakamichi Y."/>
            <person name="Nakamura M."/>
            <person name="Meguro A."/>
            <person name="Negishi M."/>
            <person name="Ohta I."/>
            <person name="Ohta T."/>
            <person name="Okamoto M."/>
            <person name="Ono N."/>
            <person name="Saji S."/>
            <person name="Sakaguchi M."/>
            <person name="Sakai K."/>
            <person name="Shibata M."/>
            <person name="Shimokawa T."/>
            <person name="Song J."/>
            <person name="Takazaki Y."/>
            <person name="Terasawa K."/>
            <person name="Tsugane M."/>
            <person name="Tsuji K."/>
            <person name="Ueda S."/>
            <person name="Waki K."/>
            <person name="Yamagata H."/>
            <person name="Yamamoto M."/>
            <person name="Yamamoto S."/>
            <person name="Yamane H."/>
            <person name="Yoshiki S."/>
            <person name="Yoshihara R."/>
            <person name="Yukawa K."/>
            <person name="Zhong H."/>
            <person name="Yano M."/>
            <person name="Yuan Q."/>
            <person name="Ouyang S."/>
            <person name="Liu J."/>
            <person name="Jones K.M."/>
            <person name="Gansberger K."/>
            <person name="Moffat K."/>
            <person name="Hill J."/>
            <person name="Bera J."/>
            <person name="Fadrosh D."/>
            <person name="Jin S."/>
            <person name="Johri S."/>
            <person name="Kim M."/>
            <person name="Overton L."/>
            <person name="Reardon M."/>
            <person name="Tsitrin T."/>
            <person name="Vuong H."/>
            <person name="Weaver B."/>
            <person name="Ciecko A."/>
            <person name="Tallon L."/>
            <person name="Jackson J."/>
            <person name="Pai G."/>
            <person name="Aken S.V."/>
            <person name="Utterback T."/>
            <person name="Reidmuller S."/>
            <person name="Feldblyum T."/>
            <person name="Hsiao J."/>
            <person name="Zismann V."/>
            <person name="Iobst S."/>
            <person name="de Vazeille A.R."/>
            <person name="Buell C.R."/>
            <person name="Ying K."/>
            <person name="Li Y."/>
            <person name="Lu T."/>
            <person name="Huang Y."/>
            <person name="Zhao Q."/>
            <person name="Feng Q."/>
            <person name="Zhang L."/>
            <person name="Zhu J."/>
            <person name="Weng Q."/>
            <person name="Mu J."/>
            <person name="Lu Y."/>
            <person name="Fan D."/>
            <person name="Liu Y."/>
            <person name="Guan J."/>
            <person name="Zhang Y."/>
            <person name="Yu S."/>
            <person name="Liu X."/>
            <person name="Zhang Y."/>
            <person name="Hong G."/>
            <person name="Han B."/>
            <person name="Choisne N."/>
            <person name="Demange N."/>
            <person name="Orjeda G."/>
            <person name="Samain S."/>
            <person name="Cattolico L."/>
            <person name="Pelletier E."/>
            <person name="Couloux A."/>
            <person name="Segurens B."/>
            <person name="Wincker P."/>
            <person name="D'Hont A."/>
            <person name="Scarpelli C."/>
            <person name="Weissenbach J."/>
            <person name="Salanoubat M."/>
            <person name="Quetier F."/>
            <person name="Yu Y."/>
            <person name="Kim H.R."/>
            <person name="Rambo T."/>
            <person name="Currie J."/>
            <person name="Collura K."/>
            <person name="Luo M."/>
            <person name="Yang T."/>
            <person name="Ammiraju J.S.S."/>
            <person name="Engler F."/>
            <person name="Soderlund C."/>
            <person name="Wing R.A."/>
            <person name="Palmer L.E."/>
            <person name="de la Bastide M."/>
            <person name="Spiegel L."/>
            <person name="Nascimento L."/>
            <person name="Zutavern T."/>
            <person name="O'Shaughnessy A."/>
            <person name="Dike S."/>
            <person name="Dedhia N."/>
            <person name="Preston R."/>
            <person name="Balija V."/>
            <person name="McCombie W.R."/>
            <person name="Chow T."/>
            <person name="Chen H."/>
            <person name="Chung M."/>
            <person name="Chen C."/>
            <person name="Shaw J."/>
            <person name="Wu H."/>
            <person name="Hsiao K."/>
            <person name="Chao Y."/>
            <person name="Chu M."/>
            <person name="Cheng C."/>
            <person name="Hour A."/>
            <person name="Lee P."/>
            <person name="Lin S."/>
            <person name="Lin Y."/>
            <person name="Liou J."/>
            <person name="Liu S."/>
            <person name="Hsing Y."/>
            <person name="Raghuvanshi S."/>
            <person name="Mohanty A."/>
            <person name="Bharti A.K."/>
            <person name="Gaur A."/>
            <person name="Gupta V."/>
            <person name="Kumar D."/>
            <person name="Ravi V."/>
            <person name="Vij S."/>
            <person name="Kapur A."/>
            <person name="Khurana P."/>
            <person name="Khurana P."/>
            <person name="Khurana J.P."/>
            <person name="Tyagi A.K."/>
            <person name="Gaikwad K."/>
            <person name="Singh A."/>
            <person name="Dalal V."/>
            <person name="Srivastava S."/>
            <person name="Dixit A."/>
            <person name="Pal A.K."/>
            <person name="Ghazi I.A."/>
            <person name="Yadav M."/>
            <person name="Pandit A."/>
            <person name="Bhargava A."/>
            <person name="Sureshbabu K."/>
            <person name="Batra K."/>
            <person name="Sharma T.R."/>
            <person name="Mohapatra T."/>
            <person name="Singh N.K."/>
            <person name="Messing J."/>
            <person name="Nelson A.B."/>
            <person name="Fuks G."/>
            <person name="Kavchok S."/>
            <person name="Keizer G."/>
            <person name="Linton E."/>
            <person name="Llaca V."/>
            <person name="Song R."/>
            <person name="Tanyolac B."/>
            <person name="Young S."/>
            <person name="Ho-Il K."/>
            <person name="Hahn J.H."/>
            <person name="Sangsakoo G."/>
            <person name="Vanavichit A."/>
            <person name="de Mattos Luiz.A.T."/>
            <person name="Zimmer P.D."/>
            <person name="Malone G."/>
            <person name="Dellagostin O."/>
            <person name="de Oliveira A.C."/>
            <person name="Bevan M."/>
            <person name="Bancroft I."/>
            <person name="Minx P."/>
            <person name="Cordum H."/>
            <person name="Wilson R."/>
            <person name="Cheng Z."/>
            <person name="Jin W."/>
            <person name="Jiang J."/>
            <person name="Leong S.A."/>
            <person name="Iwama H."/>
            <person name="Gojobori T."/>
            <person name="Itoh T."/>
            <person name="Niimura Y."/>
            <person name="Fujii Y."/>
            <person name="Habara T."/>
            <person name="Sakai H."/>
            <person name="Sato Y."/>
            <person name="Wilson G."/>
            <person name="Kumar K."/>
            <person name="McCouch S."/>
            <person name="Juretic N."/>
            <person name="Hoen D."/>
            <person name="Wright S."/>
            <person name="Bruskiewich R."/>
            <person name="Bureau T."/>
            <person name="Miyao A."/>
            <person name="Hirochika H."/>
            <person name="Nishikawa T."/>
            <person name="Kadowaki K."/>
            <person name="Sugiura M."/>
            <person name="Burr B."/>
            <person name="Sasaki T."/>
        </authorList>
    </citation>
    <scope>NUCLEOTIDE SEQUENCE [LARGE SCALE GENOMIC DNA]</scope>
    <source>
        <strain evidence="2">cv. Nipponbare</strain>
    </source>
</reference>
<name>A0A0P0Y4K5_ORYSJ</name>
<dbReference type="GO" id="GO:0006796">
    <property type="term" value="P:phosphate-containing compound metabolic process"/>
    <property type="evidence" value="ECO:0007669"/>
    <property type="project" value="InterPro"/>
</dbReference>
<dbReference type="AlphaFoldDB" id="A0A0P0Y4K5"/>
<dbReference type="Gene3D" id="3.90.80.10">
    <property type="entry name" value="Inorganic pyrophosphatase"/>
    <property type="match status" value="1"/>
</dbReference>
<dbReference type="PaxDb" id="39947-A0A0P0Y4K5"/>